<dbReference type="EMBL" id="PJQY01000188">
    <property type="protein sequence ID" value="PQQ16547.1"/>
    <property type="molecule type" value="Genomic_DNA"/>
</dbReference>
<organism evidence="1 2">
    <name type="scientific">Prunus yedoensis var. nudiflora</name>
    <dbReference type="NCBI Taxonomy" id="2094558"/>
    <lineage>
        <taxon>Eukaryota</taxon>
        <taxon>Viridiplantae</taxon>
        <taxon>Streptophyta</taxon>
        <taxon>Embryophyta</taxon>
        <taxon>Tracheophyta</taxon>
        <taxon>Spermatophyta</taxon>
        <taxon>Magnoliopsida</taxon>
        <taxon>eudicotyledons</taxon>
        <taxon>Gunneridae</taxon>
        <taxon>Pentapetalae</taxon>
        <taxon>rosids</taxon>
        <taxon>fabids</taxon>
        <taxon>Rosales</taxon>
        <taxon>Rosaceae</taxon>
        <taxon>Amygdaloideae</taxon>
        <taxon>Amygdaleae</taxon>
        <taxon>Prunus</taxon>
    </lineage>
</organism>
<keyword evidence="2" id="KW-1185">Reference proteome</keyword>
<sequence length="131" mass="14216">MCLGTGVPKVKGWFHASNEKVPNERYDVIAGAEGDTKLACCKAMCFGTGAPKEMGCRRQHKACMLQGNVLRHKGVEGELRHEGAEGEGMPKATQSLNVWLSNWVPTVLPFGRQIGSLSGAFFCCRQIVHVA</sequence>
<reference evidence="1 2" key="1">
    <citation type="submission" date="2018-02" db="EMBL/GenBank/DDBJ databases">
        <title>Draft genome of wild Prunus yedoensis var. nudiflora.</title>
        <authorList>
            <person name="Baek S."/>
            <person name="Kim J.-H."/>
            <person name="Choi K."/>
            <person name="Kim G.-B."/>
            <person name="Cho A."/>
            <person name="Jang H."/>
            <person name="Shin C.-H."/>
            <person name="Yu H.-J."/>
            <person name="Mun J.-H."/>
        </authorList>
    </citation>
    <scope>NUCLEOTIDE SEQUENCE [LARGE SCALE GENOMIC DNA]</scope>
    <source>
        <strain evidence="2">cv. Jeju island</strain>
        <tissue evidence="1">Leaf</tissue>
    </source>
</reference>
<dbReference type="Proteomes" id="UP000250321">
    <property type="component" value="Unassembled WGS sequence"/>
</dbReference>
<name>A0A314ZEI4_PRUYE</name>
<protein>
    <submittedName>
        <fullName evidence="1">Uncharacterized protein</fullName>
    </submittedName>
</protein>
<evidence type="ECO:0000313" key="1">
    <source>
        <dbReference type="EMBL" id="PQQ16547.1"/>
    </source>
</evidence>
<accession>A0A314ZEI4</accession>
<proteinExistence type="predicted"/>
<evidence type="ECO:0000313" key="2">
    <source>
        <dbReference type="Proteomes" id="UP000250321"/>
    </source>
</evidence>
<dbReference type="AlphaFoldDB" id="A0A314ZEI4"/>
<gene>
    <name evidence="1" type="ORF">Pyn_35288</name>
</gene>
<comment type="caution">
    <text evidence="1">The sequence shown here is derived from an EMBL/GenBank/DDBJ whole genome shotgun (WGS) entry which is preliminary data.</text>
</comment>